<organism evidence="7 8">
    <name type="scientific">Panagrellus redivivus</name>
    <name type="common">Microworm</name>
    <dbReference type="NCBI Taxonomy" id="6233"/>
    <lineage>
        <taxon>Eukaryota</taxon>
        <taxon>Metazoa</taxon>
        <taxon>Ecdysozoa</taxon>
        <taxon>Nematoda</taxon>
        <taxon>Chromadorea</taxon>
        <taxon>Rhabditida</taxon>
        <taxon>Tylenchina</taxon>
        <taxon>Panagrolaimomorpha</taxon>
        <taxon>Panagrolaimoidea</taxon>
        <taxon>Panagrolaimidae</taxon>
        <taxon>Panagrellus</taxon>
    </lineage>
</organism>
<dbReference type="InterPro" id="IPR000433">
    <property type="entry name" value="Znf_ZZ"/>
</dbReference>
<dbReference type="Proteomes" id="UP000492821">
    <property type="component" value="Unassembled WGS sequence"/>
</dbReference>
<dbReference type="SUPFAM" id="SSF54695">
    <property type="entry name" value="POZ domain"/>
    <property type="match status" value="1"/>
</dbReference>
<evidence type="ECO:0000259" key="6">
    <source>
        <dbReference type="PROSITE" id="PS50135"/>
    </source>
</evidence>
<dbReference type="InterPro" id="IPR011333">
    <property type="entry name" value="SKP1/BTB/POZ_sf"/>
</dbReference>
<dbReference type="SMART" id="SM00291">
    <property type="entry name" value="ZnF_ZZ"/>
    <property type="match status" value="1"/>
</dbReference>
<dbReference type="Gene3D" id="3.30.710.10">
    <property type="entry name" value="Potassium Channel Kv1.1, Chain A"/>
    <property type="match status" value="1"/>
</dbReference>
<dbReference type="SMART" id="SM00225">
    <property type="entry name" value="BTB"/>
    <property type="match status" value="1"/>
</dbReference>
<dbReference type="PROSITE" id="PS01357">
    <property type="entry name" value="ZF_ZZ_1"/>
    <property type="match status" value="1"/>
</dbReference>
<feature type="domain" description="BTB" evidence="5">
    <location>
        <begin position="21"/>
        <end position="80"/>
    </location>
</feature>
<dbReference type="AlphaFoldDB" id="A0A7E4VGQ0"/>
<evidence type="ECO:0000256" key="3">
    <source>
        <dbReference type="ARBA" id="ARBA00022833"/>
    </source>
</evidence>
<dbReference type="Pfam" id="PF00569">
    <property type="entry name" value="ZZ"/>
    <property type="match status" value="1"/>
</dbReference>
<dbReference type="CDD" id="cd02340">
    <property type="entry name" value="ZZ_NBR1_like"/>
    <property type="match status" value="1"/>
</dbReference>
<dbReference type="GO" id="GO:0008270">
    <property type="term" value="F:zinc ion binding"/>
    <property type="evidence" value="ECO:0007669"/>
    <property type="project" value="UniProtKB-KW"/>
</dbReference>
<evidence type="ECO:0000259" key="5">
    <source>
        <dbReference type="PROSITE" id="PS50097"/>
    </source>
</evidence>
<evidence type="ECO:0000256" key="4">
    <source>
        <dbReference type="PROSITE-ProRule" id="PRU00228"/>
    </source>
</evidence>
<proteinExistence type="predicted"/>
<dbReference type="PROSITE" id="PS50097">
    <property type="entry name" value="BTB"/>
    <property type="match status" value="1"/>
</dbReference>
<dbReference type="CDD" id="cd14733">
    <property type="entry name" value="BACK"/>
    <property type="match status" value="1"/>
</dbReference>
<feature type="domain" description="ZZ-type" evidence="6">
    <location>
        <begin position="190"/>
        <end position="244"/>
    </location>
</feature>
<sequence>MTKIPAFPIFELIESNADATTDGRIIIDGKSIPIHKSYLSLISPVFLAMFTHDTIEAKTGEVNITDFTFEDAKTAIDYCYGKDLCDKTSFQLLGVLRFADKYGILPIRKRLAEYFERTLNHDNCHGITAYSYEFSEKNLQTKCIDYYYRYPELILTPDFTQLPQNVMMEVITEASKLNDDELPAPYLFRHARVSCDSCGMKPIMGTRFKCMFCCNYNLCQSCERRGVHGCHVMLRIVNHETQGGTLADAFSPSMMKQWQ</sequence>
<protein>
    <submittedName>
        <fullName evidence="8">BTB domain-containing protein</fullName>
    </submittedName>
</protein>
<reference evidence="7" key="1">
    <citation type="journal article" date="2013" name="Genetics">
        <title>The draft genome and transcriptome of Panagrellus redivivus are shaped by the harsh demands of a free-living lifestyle.</title>
        <authorList>
            <person name="Srinivasan J."/>
            <person name="Dillman A.R."/>
            <person name="Macchietto M.G."/>
            <person name="Heikkinen L."/>
            <person name="Lakso M."/>
            <person name="Fracchia K.M."/>
            <person name="Antoshechkin I."/>
            <person name="Mortazavi A."/>
            <person name="Wong G."/>
            <person name="Sternberg P.W."/>
        </authorList>
    </citation>
    <scope>NUCLEOTIDE SEQUENCE [LARGE SCALE GENOMIC DNA]</scope>
    <source>
        <strain evidence="7">MT8872</strain>
    </source>
</reference>
<dbReference type="Pfam" id="PF00651">
    <property type="entry name" value="BTB"/>
    <property type="match status" value="1"/>
</dbReference>
<dbReference type="PROSITE" id="PS50135">
    <property type="entry name" value="ZF_ZZ_2"/>
    <property type="match status" value="1"/>
</dbReference>
<dbReference type="WBParaSite" id="Pan_g20929.t1">
    <property type="protein sequence ID" value="Pan_g20929.t1"/>
    <property type="gene ID" value="Pan_g20929"/>
</dbReference>
<dbReference type="InterPro" id="IPR000210">
    <property type="entry name" value="BTB/POZ_dom"/>
</dbReference>
<dbReference type="SUPFAM" id="SSF57850">
    <property type="entry name" value="RING/U-box"/>
    <property type="match status" value="1"/>
</dbReference>
<dbReference type="PANTHER" id="PTHR24413">
    <property type="entry name" value="SPECKLE-TYPE POZ PROTEIN"/>
    <property type="match status" value="1"/>
</dbReference>
<reference evidence="8" key="2">
    <citation type="submission" date="2020-10" db="UniProtKB">
        <authorList>
            <consortium name="WormBaseParasite"/>
        </authorList>
    </citation>
    <scope>IDENTIFICATION</scope>
</reference>
<name>A0A7E4VGQ0_PANRE</name>
<evidence type="ECO:0000256" key="1">
    <source>
        <dbReference type="ARBA" id="ARBA00022723"/>
    </source>
</evidence>
<keyword evidence="2 4" id="KW-0863">Zinc-finger</keyword>
<dbReference type="Gene3D" id="3.30.60.90">
    <property type="match status" value="1"/>
</dbReference>
<evidence type="ECO:0000313" key="7">
    <source>
        <dbReference type="Proteomes" id="UP000492821"/>
    </source>
</evidence>
<dbReference type="CDD" id="cd18186">
    <property type="entry name" value="BTB_POZ_ZBTB_KLHL-like"/>
    <property type="match status" value="1"/>
</dbReference>
<evidence type="ECO:0000256" key="2">
    <source>
        <dbReference type="ARBA" id="ARBA00022771"/>
    </source>
</evidence>
<accession>A0A7E4VGQ0</accession>
<dbReference type="InterPro" id="IPR043145">
    <property type="entry name" value="Znf_ZZ_sf"/>
</dbReference>
<keyword evidence="1" id="KW-0479">Metal-binding</keyword>
<evidence type="ECO:0000313" key="8">
    <source>
        <dbReference type="WBParaSite" id="Pan_g20929.t1"/>
    </source>
</evidence>
<keyword evidence="7" id="KW-1185">Reference proteome</keyword>
<keyword evidence="3" id="KW-0862">Zinc</keyword>